<dbReference type="PANTHER" id="PTHR47967">
    <property type="entry name" value="OS07G0603500 PROTEIN-RELATED"/>
    <property type="match status" value="1"/>
</dbReference>
<dbReference type="InterPro" id="IPR032861">
    <property type="entry name" value="TAXi_N"/>
</dbReference>
<evidence type="ECO:0000256" key="3">
    <source>
        <dbReference type="ARBA" id="ARBA00022750"/>
    </source>
</evidence>
<dbReference type="SUPFAM" id="SSF50630">
    <property type="entry name" value="Acid proteases"/>
    <property type="match status" value="2"/>
</dbReference>
<keyword evidence="9" id="KW-1185">Reference proteome</keyword>
<dbReference type="InterPro" id="IPR032799">
    <property type="entry name" value="TAXi_C"/>
</dbReference>
<evidence type="ECO:0000256" key="6">
    <source>
        <dbReference type="SAM" id="SignalP"/>
    </source>
</evidence>
<keyword evidence="5" id="KW-0325">Glycoprotein</keyword>
<sequence length="714" mass="79531">MALACLKTFPLKVLFLLTLLQEAAPESTGFSLKLFPWDSPNSPFYHPNLTQTQKIQMMVISSNATALSRLPGNGTVYAKAIQIPVKNQALRYTVKIRIGSPATEVTLLLDTGSGPIWTQCQQSKYYFNPKKSRTYKALPCEHPVCQNGKKSCKCIKGTCVCRQSYGFAGGKIQHIDAVLSPDSFTLPVKNNGVRTFSNMIFGCSSRSPVFSGILGLDKLPVSLISQVRNEVQGRYSYCLHDGDSYLRFGNDIPRVGKDAKTTTILYPDQPTLFLDLKDISVDQKRLGLSPVLFSYEQGGFFVDTGAQFTVIKKQAYDKVIDAFANYYSGRLKRVNGKAYHLDLCYKHNSTLKSYASMTFHLEGADYVTMNLYVVPQPGILCIGLIPGGGTQETVGLHLNPVTNLDEIEFRVQHQEKFRYSVDVKIGTPGNVVKLLLDTGSGFIWTQCSQTAYRPFSSETYKKYGSSGYKYTLKGSVDTFHLPGSGQSRPDIVFGCSNQQPLNLSGVLGLDRTPVSLLGQLRKERGGRFSYCLHNGDSYLTIGKDISGHEGKEKTTPLIDTDFSTLFLNLTDISIGGQRLGLSPSLFSLKKGGVFMDTGIQYTVLTRKAYDKVNRAFQRYFKGKLKKIDGIHQNLQPCYKLTPGFNDYPTMTFHFDGADYEAEYTHVKDESSRVTCTAVLLGKRTIIGALQQWNTRFMFDINKNLLKFYRDDCAG</sequence>
<accession>A0AAE1W5J4</accession>
<dbReference type="EMBL" id="JACGWL010000015">
    <property type="protein sequence ID" value="KAK4387146.1"/>
    <property type="molecule type" value="Genomic_DNA"/>
</dbReference>
<evidence type="ECO:0000256" key="2">
    <source>
        <dbReference type="ARBA" id="ARBA00022670"/>
    </source>
</evidence>
<feature type="signal peptide" evidence="6">
    <location>
        <begin position="1"/>
        <end position="25"/>
    </location>
</feature>
<dbReference type="InterPro" id="IPR051708">
    <property type="entry name" value="Plant_Aspart_Prot_A1"/>
</dbReference>
<dbReference type="GO" id="GO:0005576">
    <property type="term" value="C:extracellular region"/>
    <property type="evidence" value="ECO:0007669"/>
    <property type="project" value="TreeGrafter"/>
</dbReference>
<comment type="similarity">
    <text evidence="1">Belongs to the peptidase A1 family.</text>
</comment>
<reference evidence="8" key="1">
    <citation type="submission" date="2020-06" db="EMBL/GenBank/DDBJ databases">
        <authorList>
            <person name="Li T."/>
            <person name="Hu X."/>
            <person name="Zhang T."/>
            <person name="Song X."/>
            <person name="Zhang H."/>
            <person name="Dai N."/>
            <person name="Sheng W."/>
            <person name="Hou X."/>
            <person name="Wei L."/>
        </authorList>
    </citation>
    <scope>NUCLEOTIDE SEQUENCE</scope>
    <source>
        <strain evidence="8">K16</strain>
        <tissue evidence="8">Leaf</tissue>
    </source>
</reference>
<dbReference type="Proteomes" id="UP001289374">
    <property type="component" value="Unassembled WGS sequence"/>
</dbReference>
<dbReference type="InterPro" id="IPR033121">
    <property type="entry name" value="PEPTIDASE_A1"/>
</dbReference>
<dbReference type="Pfam" id="PF14543">
    <property type="entry name" value="TAXi_N"/>
    <property type="match status" value="3"/>
</dbReference>
<feature type="domain" description="Peptidase A1" evidence="7">
    <location>
        <begin position="92"/>
        <end position="420"/>
    </location>
</feature>
<proteinExistence type="inferred from homology"/>
<gene>
    <name evidence="8" type="ORF">Sango_2585200</name>
</gene>
<dbReference type="CDD" id="cd05476">
    <property type="entry name" value="pepsin_A_like_plant"/>
    <property type="match status" value="1"/>
</dbReference>
<dbReference type="PANTHER" id="PTHR47967:SF70">
    <property type="entry name" value="ASPARTIC PROTEINASE CDR1-LIKE"/>
    <property type="match status" value="1"/>
</dbReference>
<dbReference type="GO" id="GO:0004190">
    <property type="term" value="F:aspartic-type endopeptidase activity"/>
    <property type="evidence" value="ECO:0007669"/>
    <property type="project" value="UniProtKB-KW"/>
</dbReference>
<protein>
    <submittedName>
        <fullName evidence="8">Aspartic proteinase CDR1</fullName>
    </submittedName>
</protein>
<evidence type="ECO:0000259" key="7">
    <source>
        <dbReference type="PROSITE" id="PS51767"/>
    </source>
</evidence>
<dbReference type="Gene3D" id="2.40.70.10">
    <property type="entry name" value="Acid Proteases"/>
    <property type="match status" value="4"/>
</dbReference>
<evidence type="ECO:0000256" key="4">
    <source>
        <dbReference type="ARBA" id="ARBA00022801"/>
    </source>
</evidence>
<feature type="chain" id="PRO_5041943476" evidence="6">
    <location>
        <begin position="26"/>
        <end position="714"/>
    </location>
</feature>
<dbReference type="Pfam" id="PF14541">
    <property type="entry name" value="TAXi_C"/>
    <property type="match status" value="2"/>
</dbReference>
<feature type="domain" description="Peptidase A1" evidence="7">
    <location>
        <begin position="419"/>
        <end position="708"/>
    </location>
</feature>
<evidence type="ECO:0000313" key="8">
    <source>
        <dbReference type="EMBL" id="KAK4387146.1"/>
    </source>
</evidence>
<comment type="caution">
    <text evidence="8">The sequence shown here is derived from an EMBL/GenBank/DDBJ whole genome shotgun (WGS) entry which is preliminary data.</text>
</comment>
<keyword evidence="6" id="KW-0732">Signal</keyword>
<evidence type="ECO:0000313" key="9">
    <source>
        <dbReference type="Proteomes" id="UP001289374"/>
    </source>
</evidence>
<keyword evidence="4" id="KW-0378">Hydrolase</keyword>
<dbReference type="PROSITE" id="PS51767">
    <property type="entry name" value="PEPTIDASE_A1"/>
    <property type="match status" value="2"/>
</dbReference>
<name>A0AAE1W5J4_9LAMI</name>
<dbReference type="InterPro" id="IPR034161">
    <property type="entry name" value="Pepsin-like_plant"/>
</dbReference>
<organism evidence="8 9">
    <name type="scientific">Sesamum angolense</name>
    <dbReference type="NCBI Taxonomy" id="2727404"/>
    <lineage>
        <taxon>Eukaryota</taxon>
        <taxon>Viridiplantae</taxon>
        <taxon>Streptophyta</taxon>
        <taxon>Embryophyta</taxon>
        <taxon>Tracheophyta</taxon>
        <taxon>Spermatophyta</taxon>
        <taxon>Magnoliopsida</taxon>
        <taxon>eudicotyledons</taxon>
        <taxon>Gunneridae</taxon>
        <taxon>Pentapetalae</taxon>
        <taxon>asterids</taxon>
        <taxon>lamiids</taxon>
        <taxon>Lamiales</taxon>
        <taxon>Pedaliaceae</taxon>
        <taxon>Sesamum</taxon>
    </lineage>
</organism>
<dbReference type="InterPro" id="IPR021109">
    <property type="entry name" value="Peptidase_aspartic_dom_sf"/>
</dbReference>
<keyword evidence="2" id="KW-0645">Protease</keyword>
<dbReference type="GO" id="GO:0006508">
    <property type="term" value="P:proteolysis"/>
    <property type="evidence" value="ECO:0007669"/>
    <property type="project" value="UniProtKB-KW"/>
</dbReference>
<evidence type="ECO:0000256" key="1">
    <source>
        <dbReference type="ARBA" id="ARBA00007447"/>
    </source>
</evidence>
<reference evidence="8" key="2">
    <citation type="journal article" date="2024" name="Plant">
        <title>Genomic evolution and insights into agronomic trait innovations of Sesamum species.</title>
        <authorList>
            <person name="Miao H."/>
            <person name="Wang L."/>
            <person name="Qu L."/>
            <person name="Liu H."/>
            <person name="Sun Y."/>
            <person name="Le M."/>
            <person name="Wang Q."/>
            <person name="Wei S."/>
            <person name="Zheng Y."/>
            <person name="Lin W."/>
            <person name="Duan Y."/>
            <person name="Cao H."/>
            <person name="Xiong S."/>
            <person name="Wang X."/>
            <person name="Wei L."/>
            <person name="Li C."/>
            <person name="Ma Q."/>
            <person name="Ju M."/>
            <person name="Zhao R."/>
            <person name="Li G."/>
            <person name="Mu C."/>
            <person name="Tian Q."/>
            <person name="Mei H."/>
            <person name="Zhang T."/>
            <person name="Gao T."/>
            <person name="Zhang H."/>
        </authorList>
    </citation>
    <scope>NUCLEOTIDE SEQUENCE</scope>
    <source>
        <strain evidence="8">K16</strain>
    </source>
</reference>
<keyword evidence="3" id="KW-0064">Aspartyl protease</keyword>
<evidence type="ECO:0000256" key="5">
    <source>
        <dbReference type="ARBA" id="ARBA00023180"/>
    </source>
</evidence>
<dbReference type="AlphaFoldDB" id="A0AAE1W5J4"/>